<dbReference type="Proteomes" id="UP000035100">
    <property type="component" value="Unassembled WGS sequence"/>
</dbReference>
<comment type="caution">
    <text evidence="5">The sequence shown here is derived from an EMBL/GenBank/DDBJ whole genome shotgun (WGS) entry which is preliminary data.</text>
</comment>
<dbReference type="RefSeq" id="WP_018303029.1">
    <property type="nucleotide sequence ID" value="NZ_KB902289.1"/>
</dbReference>
<keyword evidence="2" id="KW-0238">DNA-binding</keyword>
<dbReference type="InterPro" id="IPR036390">
    <property type="entry name" value="WH_DNA-bd_sf"/>
</dbReference>
<evidence type="ECO:0000313" key="6">
    <source>
        <dbReference type="Proteomes" id="UP000035100"/>
    </source>
</evidence>
<dbReference type="GO" id="GO:0003700">
    <property type="term" value="F:DNA-binding transcription factor activity"/>
    <property type="evidence" value="ECO:0007669"/>
    <property type="project" value="InterPro"/>
</dbReference>
<dbReference type="Gene3D" id="1.10.10.10">
    <property type="entry name" value="Winged helix-like DNA-binding domain superfamily/Winged helix DNA-binding domain"/>
    <property type="match status" value="1"/>
</dbReference>
<evidence type="ECO:0000256" key="2">
    <source>
        <dbReference type="ARBA" id="ARBA00023125"/>
    </source>
</evidence>
<keyword evidence="1" id="KW-0805">Transcription regulation</keyword>
<organism evidence="5 6">
    <name type="scientific">Wenxinia marina DSM 24838</name>
    <dbReference type="NCBI Taxonomy" id="1123501"/>
    <lineage>
        <taxon>Bacteria</taxon>
        <taxon>Pseudomonadati</taxon>
        <taxon>Pseudomonadota</taxon>
        <taxon>Alphaproteobacteria</taxon>
        <taxon>Rhodobacterales</taxon>
        <taxon>Roseobacteraceae</taxon>
        <taxon>Wenxinia</taxon>
    </lineage>
</organism>
<accession>A0A0D0Q418</accession>
<dbReference type="PANTHER" id="PTHR38465:SF1">
    <property type="entry name" value="HTH-TYPE TRANSCRIPTIONAL REGULATOR MJ1563-RELATED"/>
    <property type="match status" value="1"/>
</dbReference>
<gene>
    <name evidence="5" type="ORF">Wenmar_02315</name>
</gene>
<protein>
    <submittedName>
        <fullName evidence="5">Putative transcriptional regulator</fullName>
    </submittedName>
</protein>
<dbReference type="STRING" id="1123501.Wenmar_02315"/>
<sequence length="155" mass="17211">MSGDTTTDLRSDFIERMGLIAQGEGMPRSAGRMLALLIWDGEPIAFADLAATLQISRGNVSTSARLLEERGLVRRVSRPAERQDFFQIAPNAFLSMLNGTRVRIENAMGEIEKVLETLPAREQGPRTRLTEYAEFYRAIADGLQTAVDRLQSPGR</sequence>
<keyword evidence="3" id="KW-0804">Transcription</keyword>
<dbReference type="OrthoDB" id="2733322at2"/>
<dbReference type="InterPro" id="IPR052362">
    <property type="entry name" value="HTH-GbsR_regulator"/>
</dbReference>
<dbReference type="InterPro" id="IPR000835">
    <property type="entry name" value="HTH_MarR-typ"/>
</dbReference>
<dbReference type="PANTHER" id="PTHR38465">
    <property type="entry name" value="HTH-TYPE TRANSCRIPTIONAL REGULATOR MJ1563-RELATED"/>
    <property type="match status" value="1"/>
</dbReference>
<evidence type="ECO:0000256" key="3">
    <source>
        <dbReference type="ARBA" id="ARBA00023163"/>
    </source>
</evidence>
<proteinExistence type="predicted"/>
<dbReference type="Pfam" id="PF12802">
    <property type="entry name" value="MarR_2"/>
    <property type="match status" value="1"/>
</dbReference>
<name>A0A0D0Q418_9RHOB</name>
<evidence type="ECO:0000256" key="1">
    <source>
        <dbReference type="ARBA" id="ARBA00023015"/>
    </source>
</evidence>
<dbReference type="AlphaFoldDB" id="A0A0D0Q418"/>
<keyword evidence="6" id="KW-1185">Reference proteome</keyword>
<dbReference type="EMBL" id="AONG01000010">
    <property type="protein sequence ID" value="KIQ69244.1"/>
    <property type="molecule type" value="Genomic_DNA"/>
</dbReference>
<reference evidence="5 6" key="1">
    <citation type="submission" date="2013-01" db="EMBL/GenBank/DDBJ databases">
        <authorList>
            <person name="Fiebig A."/>
            <person name="Goeker M."/>
            <person name="Klenk H.-P.P."/>
        </authorList>
    </citation>
    <scope>NUCLEOTIDE SEQUENCE [LARGE SCALE GENOMIC DNA]</scope>
    <source>
        <strain evidence="5 6">DSM 24838</strain>
    </source>
</reference>
<dbReference type="eggNOG" id="COG1510">
    <property type="taxonomic scope" value="Bacteria"/>
</dbReference>
<evidence type="ECO:0000259" key="4">
    <source>
        <dbReference type="Pfam" id="PF12802"/>
    </source>
</evidence>
<dbReference type="InterPro" id="IPR036388">
    <property type="entry name" value="WH-like_DNA-bd_sf"/>
</dbReference>
<dbReference type="SUPFAM" id="SSF46785">
    <property type="entry name" value="Winged helix' DNA-binding domain"/>
    <property type="match status" value="1"/>
</dbReference>
<feature type="domain" description="HTH marR-type" evidence="4">
    <location>
        <begin position="25"/>
        <end position="80"/>
    </location>
</feature>
<evidence type="ECO:0000313" key="5">
    <source>
        <dbReference type="EMBL" id="KIQ69244.1"/>
    </source>
</evidence>
<dbReference type="GO" id="GO:0003677">
    <property type="term" value="F:DNA binding"/>
    <property type="evidence" value="ECO:0007669"/>
    <property type="project" value="UniProtKB-KW"/>
</dbReference>